<dbReference type="Proteomes" id="UP001501251">
    <property type="component" value="Unassembled WGS sequence"/>
</dbReference>
<reference evidence="2" key="1">
    <citation type="journal article" date="2019" name="Int. J. Syst. Evol. Microbiol.">
        <title>The Global Catalogue of Microorganisms (GCM) 10K type strain sequencing project: providing services to taxonomists for standard genome sequencing and annotation.</title>
        <authorList>
            <consortium name="The Broad Institute Genomics Platform"/>
            <consortium name="The Broad Institute Genome Sequencing Center for Infectious Disease"/>
            <person name="Wu L."/>
            <person name="Ma J."/>
        </authorList>
    </citation>
    <scope>NUCLEOTIDE SEQUENCE [LARGE SCALE GENOMIC DNA]</scope>
    <source>
        <strain evidence="2">JCM 17388</strain>
    </source>
</reference>
<evidence type="ECO:0000313" key="2">
    <source>
        <dbReference type="Proteomes" id="UP001501251"/>
    </source>
</evidence>
<evidence type="ECO:0000313" key="1">
    <source>
        <dbReference type="EMBL" id="GAA4203020.1"/>
    </source>
</evidence>
<accession>A0ABP8BCG2</accession>
<sequence length="96" mass="10217">MPSDRTHPARCQYAGPRIRLAEGRAHLLPAATVPDGMTPARFSVLSPGTERRHLRATYGPVGSRDAGYMTFGGDPTAGWKLAACRTAPRSTPAPMA</sequence>
<comment type="caution">
    <text evidence="1">The sequence shown here is derived from an EMBL/GenBank/DDBJ whole genome shotgun (WGS) entry which is preliminary data.</text>
</comment>
<dbReference type="RefSeq" id="WP_344921472.1">
    <property type="nucleotide sequence ID" value="NZ_BAABAQ010000012.1"/>
</dbReference>
<keyword evidence="2" id="KW-1185">Reference proteome</keyword>
<name>A0ABP8BCG2_9ACTN</name>
<gene>
    <name evidence="1" type="ORF">GCM10022252_60030</name>
</gene>
<proteinExistence type="predicted"/>
<organism evidence="1 2">
    <name type="scientific">Streptosporangium oxazolinicum</name>
    <dbReference type="NCBI Taxonomy" id="909287"/>
    <lineage>
        <taxon>Bacteria</taxon>
        <taxon>Bacillati</taxon>
        <taxon>Actinomycetota</taxon>
        <taxon>Actinomycetes</taxon>
        <taxon>Streptosporangiales</taxon>
        <taxon>Streptosporangiaceae</taxon>
        <taxon>Streptosporangium</taxon>
    </lineage>
</organism>
<protein>
    <submittedName>
        <fullName evidence="1">Uncharacterized protein</fullName>
    </submittedName>
</protein>
<dbReference type="EMBL" id="BAABAQ010000012">
    <property type="protein sequence ID" value="GAA4203020.1"/>
    <property type="molecule type" value="Genomic_DNA"/>
</dbReference>